<dbReference type="InterPro" id="IPR007331">
    <property type="entry name" value="Htaa"/>
</dbReference>
<feature type="chain" id="PRO_5019152101" description="Htaa domain-containing protein" evidence="1">
    <location>
        <begin position="17"/>
        <end position="536"/>
    </location>
</feature>
<dbReference type="Proteomes" id="UP000283374">
    <property type="component" value="Unassembled WGS sequence"/>
</dbReference>
<gene>
    <name evidence="3" type="ORF">D1825_15125</name>
</gene>
<keyword evidence="1" id="KW-0732">Signal</keyword>
<organism evidence="3 4">
    <name type="scientific">Cellulomonas rhizosphaerae</name>
    <dbReference type="NCBI Taxonomy" id="2293719"/>
    <lineage>
        <taxon>Bacteria</taxon>
        <taxon>Bacillati</taxon>
        <taxon>Actinomycetota</taxon>
        <taxon>Actinomycetes</taxon>
        <taxon>Micrococcales</taxon>
        <taxon>Cellulomonadaceae</taxon>
        <taxon>Cellulomonas</taxon>
    </lineage>
</organism>
<evidence type="ECO:0000256" key="1">
    <source>
        <dbReference type="SAM" id="SignalP"/>
    </source>
</evidence>
<keyword evidence="4" id="KW-1185">Reference proteome</keyword>
<sequence length="536" mass="52701">MLALLGALVAAVPASAADSRDVQADGTLDWGFRQSFRNYVGQQTAALPPVGPVAVGQRITLVAPATFDTDGTPAWAASTSTPNETLPYHLPVQGGTFDSATDLRIETGGGAVFHFPSHAFTVTVKDVAVVVTGGTAALEGDLSVVIPASGASLGYTPGTYGGDDIVLGDVGTVDVDTDGDDVTVTGTGVTLTAAGAAALQDFLAAGSALDDFTVTTSLDESAAPAWKPAIAVSKTAGFDPSATESVTVTGTGFDPAANVSSRPPVTAGQSTGVYVTFGRFADVWKPSAGAPSSARSVTSQRWALPQASLTQVSTDYPSQAAALVELEADGSFTATLDVKTATATSGNYGIYVYAAGGAAANASQELFVPVSFLGDINVGVEVPETPVEPEPGAFSWTIGGSGAVSLGTAASTAAGFTASGQLPAISVEDTRVGAPAFSISGQVGTFSTADGAHSFGGQALGWTPSVTANTVGAVAGGAVAPGSVATSGLKASSTLVSGAAGHALGAVDVGAQLTLLAPADAAPGSYSATLTLTALS</sequence>
<dbReference type="AlphaFoldDB" id="A0A413RIH4"/>
<feature type="signal peptide" evidence="1">
    <location>
        <begin position="1"/>
        <end position="16"/>
    </location>
</feature>
<reference evidence="3 4" key="1">
    <citation type="submission" date="2018-08" db="EMBL/GenBank/DDBJ databases">
        <title>Cellulomonas rhizosphaerae sp. nov., a novel actinomycete isolated from soil.</title>
        <authorList>
            <person name="Tian Y."/>
        </authorList>
    </citation>
    <scope>NUCLEOTIDE SEQUENCE [LARGE SCALE GENOMIC DNA]</scope>
    <source>
        <strain evidence="3 4">NEAU-TCZ24</strain>
    </source>
</reference>
<accession>A0A413RIH4</accession>
<comment type="caution">
    <text evidence="3">The sequence shown here is derived from an EMBL/GenBank/DDBJ whole genome shotgun (WGS) entry which is preliminary data.</text>
</comment>
<protein>
    <recommendedName>
        <fullName evidence="2">Htaa domain-containing protein</fullName>
    </recommendedName>
</protein>
<evidence type="ECO:0000313" key="4">
    <source>
        <dbReference type="Proteomes" id="UP000283374"/>
    </source>
</evidence>
<evidence type="ECO:0000259" key="2">
    <source>
        <dbReference type="Pfam" id="PF04213"/>
    </source>
</evidence>
<dbReference type="Pfam" id="PF04213">
    <property type="entry name" value="HtaA"/>
    <property type="match status" value="1"/>
</dbReference>
<evidence type="ECO:0000313" key="3">
    <source>
        <dbReference type="EMBL" id="RHA38111.1"/>
    </source>
</evidence>
<proteinExistence type="predicted"/>
<name>A0A413RIH4_9CELL</name>
<dbReference type="OrthoDB" id="7210788at2"/>
<feature type="domain" description="Htaa" evidence="2">
    <location>
        <begin position="25"/>
        <end position="215"/>
    </location>
</feature>
<dbReference type="EMBL" id="QWKP01000217">
    <property type="protein sequence ID" value="RHA38111.1"/>
    <property type="molecule type" value="Genomic_DNA"/>
</dbReference>